<comment type="caution">
    <text evidence="2">The sequence shown here is derived from an EMBL/GenBank/DDBJ whole genome shotgun (WGS) entry which is preliminary data.</text>
</comment>
<evidence type="ECO:0000313" key="2">
    <source>
        <dbReference type="EMBL" id="KAK0589160.1"/>
    </source>
</evidence>
<name>A0AA39SFT5_ACESA</name>
<evidence type="ECO:0000256" key="1">
    <source>
        <dbReference type="SAM" id="MobiDB-lite"/>
    </source>
</evidence>
<evidence type="ECO:0000313" key="3">
    <source>
        <dbReference type="Proteomes" id="UP001168877"/>
    </source>
</evidence>
<feature type="region of interest" description="Disordered" evidence="1">
    <location>
        <begin position="61"/>
        <end position="101"/>
    </location>
</feature>
<protein>
    <submittedName>
        <fullName evidence="2">Uncharacterized protein</fullName>
    </submittedName>
</protein>
<dbReference type="AlphaFoldDB" id="A0AA39SFT5"/>
<organism evidence="2 3">
    <name type="scientific">Acer saccharum</name>
    <name type="common">Sugar maple</name>
    <dbReference type="NCBI Taxonomy" id="4024"/>
    <lineage>
        <taxon>Eukaryota</taxon>
        <taxon>Viridiplantae</taxon>
        <taxon>Streptophyta</taxon>
        <taxon>Embryophyta</taxon>
        <taxon>Tracheophyta</taxon>
        <taxon>Spermatophyta</taxon>
        <taxon>Magnoliopsida</taxon>
        <taxon>eudicotyledons</taxon>
        <taxon>Gunneridae</taxon>
        <taxon>Pentapetalae</taxon>
        <taxon>rosids</taxon>
        <taxon>malvids</taxon>
        <taxon>Sapindales</taxon>
        <taxon>Sapindaceae</taxon>
        <taxon>Hippocastanoideae</taxon>
        <taxon>Acereae</taxon>
        <taxon>Acer</taxon>
    </lineage>
</organism>
<reference evidence="2" key="2">
    <citation type="submission" date="2023-06" db="EMBL/GenBank/DDBJ databases">
        <authorList>
            <person name="Swenson N.G."/>
            <person name="Wegrzyn J.L."/>
            <person name="Mcevoy S.L."/>
        </authorList>
    </citation>
    <scope>NUCLEOTIDE SEQUENCE</scope>
    <source>
        <strain evidence="2">NS2018</strain>
        <tissue evidence="2">Leaf</tissue>
    </source>
</reference>
<accession>A0AA39SFT5</accession>
<feature type="compositionally biased region" description="Basic and acidic residues" evidence="1">
    <location>
        <begin position="61"/>
        <end position="96"/>
    </location>
</feature>
<sequence>MGFSNSILAALKKLGCVSEPRVQETKYATLPPYQAEGVEAVQGSASDIHVIDQGKEKDDLKIITVEDRSSSKPKEEEKPKSDEETSAELIKEEGESKSNQVAAELIKEEGESKSIQAPAAATVPSQLIEEEQIAMKVDAN</sequence>
<gene>
    <name evidence="2" type="ORF">LWI29_010483</name>
</gene>
<reference evidence="2" key="1">
    <citation type="journal article" date="2022" name="Plant J.">
        <title>Strategies of tolerance reflected in two North American maple genomes.</title>
        <authorList>
            <person name="McEvoy S.L."/>
            <person name="Sezen U.U."/>
            <person name="Trouern-Trend A."/>
            <person name="McMahon S.M."/>
            <person name="Schaberg P.G."/>
            <person name="Yang J."/>
            <person name="Wegrzyn J.L."/>
            <person name="Swenson N.G."/>
        </authorList>
    </citation>
    <scope>NUCLEOTIDE SEQUENCE</scope>
    <source>
        <strain evidence="2">NS2018</strain>
    </source>
</reference>
<dbReference type="Proteomes" id="UP001168877">
    <property type="component" value="Unassembled WGS sequence"/>
</dbReference>
<dbReference type="EMBL" id="JAUESC010000381">
    <property type="protein sequence ID" value="KAK0589160.1"/>
    <property type="molecule type" value="Genomic_DNA"/>
</dbReference>
<proteinExistence type="predicted"/>
<keyword evidence="3" id="KW-1185">Reference proteome</keyword>